<evidence type="ECO:0000313" key="2">
    <source>
        <dbReference type="EMBL" id="KZT07873.1"/>
    </source>
</evidence>
<feature type="region of interest" description="Disordered" evidence="1">
    <location>
        <begin position="161"/>
        <end position="181"/>
    </location>
</feature>
<dbReference type="RefSeq" id="XP_040765613.1">
    <property type="nucleotide sequence ID" value="XM_040912397.1"/>
</dbReference>
<dbReference type="GeneID" id="63829425"/>
<keyword evidence="3" id="KW-1185">Reference proteome</keyword>
<protein>
    <submittedName>
        <fullName evidence="2">Uncharacterized protein</fullName>
    </submittedName>
</protein>
<name>A0A165EVV5_9APHY</name>
<sequence length="227" mass="25801">MSRYTTAWWITDPNRVGHQPTVTIRSSTHAAAVKLYCASISSTTFTFTRPSTCHHFLKHPQTLLQLSQYERRTRERVELEVMHMLYNVDTDTPFAEWEHGYGGRLCDSDWPNSQWASTSQVASLSSPEYLMRAHNRRSSEQHSYHEDAFEGRHRNLALPSQLSSSSLIQSPSMPPRNNHQDGIDFDLLDLAMESLVRLQEILDEASEGEAKDVYADLVEAEGSGMAN</sequence>
<accession>A0A165EVV5</accession>
<gene>
    <name evidence="2" type="ORF">LAESUDRAFT_758015</name>
</gene>
<organism evidence="2 3">
    <name type="scientific">Laetiporus sulphureus 93-53</name>
    <dbReference type="NCBI Taxonomy" id="1314785"/>
    <lineage>
        <taxon>Eukaryota</taxon>
        <taxon>Fungi</taxon>
        <taxon>Dikarya</taxon>
        <taxon>Basidiomycota</taxon>
        <taxon>Agaricomycotina</taxon>
        <taxon>Agaricomycetes</taxon>
        <taxon>Polyporales</taxon>
        <taxon>Laetiporus</taxon>
    </lineage>
</organism>
<dbReference type="Proteomes" id="UP000076871">
    <property type="component" value="Unassembled WGS sequence"/>
</dbReference>
<evidence type="ECO:0000313" key="3">
    <source>
        <dbReference type="Proteomes" id="UP000076871"/>
    </source>
</evidence>
<dbReference type="AlphaFoldDB" id="A0A165EVV5"/>
<proteinExistence type="predicted"/>
<dbReference type="EMBL" id="KV427617">
    <property type="protein sequence ID" value="KZT07873.1"/>
    <property type="molecule type" value="Genomic_DNA"/>
</dbReference>
<reference evidence="2 3" key="1">
    <citation type="journal article" date="2016" name="Mol. Biol. Evol.">
        <title>Comparative Genomics of Early-Diverging Mushroom-Forming Fungi Provides Insights into the Origins of Lignocellulose Decay Capabilities.</title>
        <authorList>
            <person name="Nagy L.G."/>
            <person name="Riley R."/>
            <person name="Tritt A."/>
            <person name="Adam C."/>
            <person name="Daum C."/>
            <person name="Floudas D."/>
            <person name="Sun H."/>
            <person name="Yadav J.S."/>
            <person name="Pangilinan J."/>
            <person name="Larsson K.H."/>
            <person name="Matsuura K."/>
            <person name="Barry K."/>
            <person name="Labutti K."/>
            <person name="Kuo R."/>
            <person name="Ohm R.A."/>
            <person name="Bhattacharya S.S."/>
            <person name="Shirouzu T."/>
            <person name="Yoshinaga Y."/>
            <person name="Martin F.M."/>
            <person name="Grigoriev I.V."/>
            <person name="Hibbett D.S."/>
        </authorList>
    </citation>
    <scope>NUCLEOTIDE SEQUENCE [LARGE SCALE GENOMIC DNA]</scope>
    <source>
        <strain evidence="2 3">93-53</strain>
    </source>
</reference>
<evidence type="ECO:0000256" key="1">
    <source>
        <dbReference type="SAM" id="MobiDB-lite"/>
    </source>
</evidence>
<feature type="compositionally biased region" description="Low complexity" evidence="1">
    <location>
        <begin position="161"/>
        <end position="171"/>
    </location>
</feature>
<dbReference type="InParanoid" id="A0A165EVV5"/>